<feature type="compositionally biased region" description="Basic and acidic residues" evidence="1">
    <location>
        <begin position="67"/>
        <end position="79"/>
    </location>
</feature>
<evidence type="ECO:0000256" key="1">
    <source>
        <dbReference type="SAM" id="MobiDB-lite"/>
    </source>
</evidence>
<name>A0A5B0NUD2_PUCGR</name>
<dbReference type="AlphaFoldDB" id="A0A5B0NUD2"/>
<dbReference type="EMBL" id="VSWC01000080">
    <property type="protein sequence ID" value="KAA1092563.1"/>
    <property type="molecule type" value="Genomic_DNA"/>
</dbReference>
<organism evidence="2 3">
    <name type="scientific">Puccinia graminis f. sp. tritici</name>
    <dbReference type="NCBI Taxonomy" id="56615"/>
    <lineage>
        <taxon>Eukaryota</taxon>
        <taxon>Fungi</taxon>
        <taxon>Dikarya</taxon>
        <taxon>Basidiomycota</taxon>
        <taxon>Pucciniomycotina</taxon>
        <taxon>Pucciniomycetes</taxon>
        <taxon>Pucciniales</taxon>
        <taxon>Pucciniaceae</taxon>
        <taxon>Puccinia</taxon>
    </lineage>
</organism>
<dbReference type="Proteomes" id="UP000324748">
    <property type="component" value="Unassembled WGS sequence"/>
</dbReference>
<evidence type="ECO:0000313" key="3">
    <source>
        <dbReference type="Proteomes" id="UP000324748"/>
    </source>
</evidence>
<proteinExistence type="predicted"/>
<accession>A0A5B0NUD2</accession>
<keyword evidence="3" id="KW-1185">Reference proteome</keyword>
<protein>
    <submittedName>
        <fullName evidence="2">Uncharacterized protein</fullName>
    </submittedName>
</protein>
<feature type="region of interest" description="Disordered" evidence="1">
    <location>
        <begin position="66"/>
        <end position="89"/>
    </location>
</feature>
<reference evidence="2 3" key="1">
    <citation type="submission" date="2019-05" db="EMBL/GenBank/DDBJ databases">
        <title>Emergence of the Ug99 lineage of the wheat stem rust pathogen through somatic hybridization.</title>
        <authorList>
            <person name="Li F."/>
            <person name="Upadhyaya N.M."/>
            <person name="Sperschneider J."/>
            <person name="Matny O."/>
            <person name="Nguyen-Phuc H."/>
            <person name="Mago R."/>
            <person name="Raley C."/>
            <person name="Miller M.E."/>
            <person name="Silverstein K.A.T."/>
            <person name="Henningsen E."/>
            <person name="Hirsch C.D."/>
            <person name="Visser B."/>
            <person name="Pretorius Z.A."/>
            <person name="Steffenson B.J."/>
            <person name="Schwessinger B."/>
            <person name="Dodds P.N."/>
            <person name="Figueroa M."/>
        </authorList>
    </citation>
    <scope>NUCLEOTIDE SEQUENCE [LARGE SCALE GENOMIC DNA]</scope>
    <source>
        <strain evidence="2">21-0</strain>
    </source>
</reference>
<evidence type="ECO:0000313" key="2">
    <source>
        <dbReference type="EMBL" id="KAA1092563.1"/>
    </source>
</evidence>
<sequence>MAVVSIVAHEGTDPGPQVLSCRLISISRPSLNLPSKNKERCYYDKLSTVSWSSGVVKGAMSLAVQRDAPHHQPGADHKPPCLTENNARPANRAHQAVLLTRRLSMLEHEALRP</sequence>
<gene>
    <name evidence="2" type="ORF">PGT21_007349</name>
</gene>
<comment type="caution">
    <text evidence="2">The sequence shown here is derived from an EMBL/GenBank/DDBJ whole genome shotgun (WGS) entry which is preliminary data.</text>
</comment>